<dbReference type="PANTHER" id="PTHR11707:SF28">
    <property type="entry name" value="60 KDA LYSOPHOSPHOLIPASE"/>
    <property type="match status" value="1"/>
</dbReference>
<dbReference type="InterPro" id="IPR037152">
    <property type="entry name" value="L-asparaginase_N_sf"/>
</dbReference>
<dbReference type="Proteomes" id="UP000289886">
    <property type="component" value="Unassembled WGS sequence"/>
</dbReference>
<dbReference type="InterPro" id="IPR036770">
    <property type="entry name" value="Ankyrin_rpt-contain_sf"/>
</dbReference>
<dbReference type="PANTHER" id="PTHR11707">
    <property type="entry name" value="L-ASPARAGINASE"/>
    <property type="match status" value="1"/>
</dbReference>
<feature type="region of interest" description="Disordered" evidence="4">
    <location>
        <begin position="421"/>
        <end position="448"/>
    </location>
</feature>
<dbReference type="Gene3D" id="3.40.50.40">
    <property type="match status" value="1"/>
</dbReference>
<name>A0A662YP45_ACIRT</name>
<dbReference type="SMART" id="SM00870">
    <property type="entry name" value="Asparaginase"/>
    <property type="match status" value="1"/>
</dbReference>
<dbReference type="FunFam" id="1.25.40.20:FF:000297">
    <property type="entry name" value="Asparaginase homolog (S. cerevisiae)"/>
    <property type="match status" value="1"/>
</dbReference>
<dbReference type="InterPro" id="IPR036152">
    <property type="entry name" value="Asp/glu_Ase-like_sf"/>
</dbReference>
<dbReference type="GO" id="GO:0009066">
    <property type="term" value="P:aspartate family amino acid metabolic process"/>
    <property type="evidence" value="ECO:0007669"/>
    <property type="project" value="UniProtKB-ARBA"/>
</dbReference>
<dbReference type="InterPro" id="IPR006034">
    <property type="entry name" value="Asparaginase/glutaminase-like"/>
</dbReference>
<accession>A0A662YP45</accession>
<dbReference type="PROSITE" id="PS00917">
    <property type="entry name" value="ASN_GLN_ASE_2"/>
    <property type="match status" value="1"/>
</dbReference>
<feature type="active site" evidence="3">
    <location>
        <position position="52"/>
    </location>
</feature>
<evidence type="ECO:0000256" key="1">
    <source>
        <dbReference type="ARBA" id="ARBA00012920"/>
    </source>
</evidence>
<feature type="repeat" description="ANK" evidence="2">
    <location>
        <begin position="290"/>
        <end position="322"/>
    </location>
</feature>
<dbReference type="InterPro" id="IPR040919">
    <property type="entry name" value="Asparaginase_C"/>
</dbReference>
<dbReference type="Pfam" id="PF12796">
    <property type="entry name" value="Ank_2"/>
    <property type="match status" value="1"/>
</dbReference>
<dbReference type="SMART" id="SM00248">
    <property type="entry name" value="ANK"/>
    <property type="match status" value="3"/>
</dbReference>
<dbReference type="PROSITE" id="PS50088">
    <property type="entry name" value="ANK_REPEAT"/>
    <property type="match status" value="1"/>
</dbReference>
<proteinExistence type="predicted"/>
<dbReference type="Pfam" id="PF17763">
    <property type="entry name" value="Asparaginase_C"/>
    <property type="match status" value="1"/>
</dbReference>
<dbReference type="Gene3D" id="3.40.50.1170">
    <property type="entry name" value="L-asparaginase, N-terminal domain"/>
    <property type="match status" value="1"/>
</dbReference>
<evidence type="ECO:0000256" key="2">
    <source>
        <dbReference type="PROSITE-ProRule" id="PRU00023"/>
    </source>
</evidence>
<dbReference type="AlphaFoldDB" id="A0A662YP45"/>
<evidence type="ECO:0000313" key="8">
    <source>
        <dbReference type="Proteomes" id="UP000289886"/>
    </source>
</evidence>
<feature type="domain" description="Asparaginase/glutaminase C-terminal" evidence="6">
    <location>
        <begin position="132"/>
        <end position="212"/>
    </location>
</feature>
<evidence type="ECO:0000256" key="3">
    <source>
        <dbReference type="PROSITE-ProRule" id="PRU10100"/>
    </source>
</evidence>
<dbReference type="InterPro" id="IPR027474">
    <property type="entry name" value="L-asparaginase_N"/>
</dbReference>
<keyword evidence="8" id="KW-1185">Reference proteome</keyword>
<comment type="caution">
    <text evidence="7">The sequence shown here is derived from an EMBL/GenBank/DDBJ whole genome shotgun (WGS) entry which is preliminary data.</text>
</comment>
<dbReference type="GO" id="GO:0004067">
    <property type="term" value="F:asparaginase activity"/>
    <property type="evidence" value="ECO:0007669"/>
    <property type="project" value="UniProtKB-UniRule"/>
</dbReference>
<evidence type="ECO:0000259" key="6">
    <source>
        <dbReference type="Pfam" id="PF17763"/>
    </source>
</evidence>
<evidence type="ECO:0000313" key="7">
    <source>
        <dbReference type="EMBL" id="RXM98212.1"/>
    </source>
</evidence>
<dbReference type="PROSITE" id="PS50297">
    <property type="entry name" value="ANK_REP_REGION"/>
    <property type="match status" value="1"/>
</dbReference>
<protein>
    <recommendedName>
        <fullName evidence="1">asparaginase</fullName>
        <ecNumber evidence="1">3.5.1.1</ecNumber>
    </recommendedName>
</protein>
<dbReference type="PIRSF" id="PIRSF500176">
    <property type="entry name" value="L_ASNase"/>
    <property type="match status" value="1"/>
</dbReference>
<dbReference type="SUPFAM" id="SSF53774">
    <property type="entry name" value="Glutaminase/Asparaginase"/>
    <property type="match status" value="1"/>
</dbReference>
<dbReference type="InterPro" id="IPR027473">
    <property type="entry name" value="L-asparaginase_C"/>
</dbReference>
<dbReference type="EMBL" id="SCEB01000767">
    <property type="protein sequence ID" value="RXM98212.1"/>
    <property type="molecule type" value="Genomic_DNA"/>
</dbReference>
<dbReference type="Pfam" id="PF00710">
    <property type="entry name" value="Asparaginase"/>
    <property type="match status" value="1"/>
</dbReference>
<sequence>LSNLNKRIIYTVIEYWPLLDSCNMTTDDWATIAKDLYKYYKQYDGFVVLHGTDTMAYTASALSFMYEHLGKTIILTGSQGEKFGPFAGEKRMPQELDDNMDPRLMWEVVNWDTVWRANTTKKFLVQTNMNRNIGLLRIFPGITSETVRAFLQSPMEAIVLETYGSGNAPDNRFDLLEEIKKATDRGVLIINCTQCLRGSVTETYATGKMLSENLRGQMLAPLKGATFSLRDSRFIQVIAKSVSVSCKEELEAVRDALTPALACAAAKIGDIDALEAIRDMGSNLSSEDYDGRTPFHVAACEGHLKVVQYLLDHGATVHAKDRYSDTPLSKAVKFRVHKEIIGLLRQTGAHLSREEMEVAGTELCNLAANADLVGLEIWELAGAHMDVTGYDGKTPLEVVVEGCSSRETPLSLELGPRKRRQFVEEDQCSSRPPPEGAGSVTVSEASPLERREGKGNLCKKCQLKLAELKRQALALAVPGSFKTGTLQRGSTSRLPCDISLEEAQYDGNKKAPSVSAEGDRI</sequence>
<organism evidence="7 8">
    <name type="scientific">Acipenser ruthenus</name>
    <name type="common">Sterlet sturgeon</name>
    <dbReference type="NCBI Taxonomy" id="7906"/>
    <lineage>
        <taxon>Eukaryota</taxon>
        <taxon>Metazoa</taxon>
        <taxon>Chordata</taxon>
        <taxon>Craniata</taxon>
        <taxon>Vertebrata</taxon>
        <taxon>Euteleostomi</taxon>
        <taxon>Actinopterygii</taxon>
        <taxon>Chondrostei</taxon>
        <taxon>Acipenseriformes</taxon>
        <taxon>Acipenseridae</taxon>
        <taxon>Acipenser</taxon>
    </lineage>
</organism>
<dbReference type="InterPro" id="IPR027475">
    <property type="entry name" value="Asparaginase/glutaminase_AS2"/>
</dbReference>
<dbReference type="SUPFAM" id="SSF48403">
    <property type="entry name" value="Ankyrin repeat"/>
    <property type="match status" value="1"/>
</dbReference>
<dbReference type="InterPro" id="IPR002110">
    <property type="entry name" value="Ankyrin_rpt"/>
</dbReference>
<keyword evidence="2" id="KW-0040">ANK repeat</keyword>
<dbReference type="Gene3D" id="1.25.40.20">
    <property type="entry name" value="Ankyrin repeat-containing domain"/>
    <property type="match status" value="1"/>
</dbReference>
<dbReference type="PROSITE" id="PS51732">
    <property type="entry name" value="ASN_GLN_ASE_3"/>
    <property type="match status" value="1"/>
</dbReference>
<dbReference type="PIRSF" id="PIRSF001220">
    <property type="entry name" value="L-ASNase_gatD"/>
    <property type="match status" value="1"/>
</dbReference>
<feature type="non-terminal residue" evidence="7">
    <location>
        <position position="1"/>
    </location>
</feature>
<reference evidence="7 8" key="1">
    <citation type="submission" date="2019-01" db="EMBL/GenBank/DDBJ databases">
        <title>Draft Genome and Complete Hox-Cluster Characterization of the Sterlet Sturgeon (Acipenser ruthenus).</title>
        <authorList>
            <person name="Wei Q."/>
        </authorList>
    </citation>
    <scope>NUCLEOTIDE SEQUENCE [LARGE SCALE GENOMIC DNA]</scope>
    <source>
        <strain evidence="7">WHYD16114868_AA</strain>
        <tissue evidence="7">Blood</tissue>
    </source>
</reference>
<evidence type="ECO:0000259" key="5">
    <source>
        <dbReference type="Pfam" id="PF00710"/>
    </source>
</evidence>
<dbReference type="PRINTS" id="PR00139">
    <property type="entry name" value="ASNGLNASE"/>
</dbReference>
<gene>
    <name evidence="7" type="ORF">EOD39_13416</name>
</gene>
<evidence type="ECO:0000256" key="4">
    <source>
        <dbReference type="SAM" id="MobiDB-lite"/>
    </source>
</evidence>
<feature type="domain" description="L-asparaginase N-terminal" evidence="5">
    <location>
        <begin position="11"/>
        <end position="79"/>
    </location>
</feature>
<dbReference type="EC" id="3.5.1.1" evidence="1"/>